<protein>
    <recommendedName>
        <fullName evidence="4 10">Mediator of RNA polymerase II transcription subunit 7</fullName>
    </recommendedName>
</protein>
<dbReference type="PANTHER" id="PTHR21428">
    <property type="entry name" value="MEDIATOR OF RNA POLYMERASE II TRANSCRIPTION SUBUNIT 7"/>
    <property type="match status" value="1"/>
</dbReference>
<comment type="subunit">
    <text evidence="3 10">Component of the Mediator complex.</text>
</comment>
<dbReference type="Proteomes" id="UP000283383">
    <property type="component" value="Unassembled WGS sequence"/>
</dbReference>
<accession>A0A420H1N7</accession>
<dbReference type="STRING" id="62708.A0A420H1N7"/>
<dbReference type="GO" id="GO:0003712">
    <property type="term" value="F:transcription coregulator activity"/>
    <property type="evidence" value="ECO:0007669"/>
    <property type="project" value="InterPro"/>
</dbReference>
<dbReference type="SUPFAM" id="SSF140718">
    <property type="entry name" value="Mediator hinge subcomplex-like"/>
    <property type="match status" value="1"/>
</dbReference>
<reference evidence="12 13" key="1">
    <citation type="journal article" date="2018" name="BMC Genomics">
        <title>Comparative genome analyses reveal sequence features reflecting distinct modes of host-adaptation between dicot and monocot powdery mildew.</title>
        <authorList>
            <person name="Wu Y."/>
            <person name="Ma X."/>
            <person name="Pan Z."/>
            <person name="Kale S.D."/>
            <person name="Song Y."/>
            <person name="King H."/>
            <person name="Zhang Q."/>
            <person name="Presley C."/>
            <person name="Deng X."/>
            <person name="Wei C.I."/>
            <person name="Xiao S."/>
        </authorList>
    </citation>
    <scope>NUCLEOTIDE SEQUENCE [LARGE SCALE GENOMIC DNA]</scope>
    <source>
        <strain evidence="12">UMSG3</strain>
    </source>
</reference>
<evidence type="ECO:0000256" key="4">
    <source>
        <dbReference type="ARBA" id="ARBA00020631"/>
    </source>
</evidence>
<evidence type="ECO:0000256" key="9">
    <source>
        <dbReference type="ARBA" id="ARBA00025687"/>
    </source>
</evidence>
<evidence type="ECO:0000313" key="13">
    <source>
        <dbReference type="Proteomes" id="UP000283383"/>
    </source>
</evidence>
<comment type="similarity">
    <text evidence="2 10">Belongs to the Mediator complex subunit 7 family.</text>
</comment>
<keyword evidence="6 10" id="KW-0010">Activator</keyword>
<evidence type="ECO:0000256" key="10">
    <source>
        <dbReference type="RuleBase" id="RU364060"/>
    </source>
</evidence>
<dbReference type="Pfam" id="PF05983">
    <property type="entry name" value="Med7"/>
    <property type="match status" value="1"/>
</dbReference>
<comment type="caution">
    <text evidence="12">The sequence shown here is derived from an EMBL/GenBank/DDBJ whole genome shotgun (WGS) entry which is preliminary data.</text>
</comment>
<evidence type="ECO:0000313" key="12">
    <source>
        <dbReference type="EMBL" id="RKF51395.1"/>
    </source>
</evidence>
<dbReference type="InterPro" id="IPR037212">
    <property type="entry name" value="Med7/Med21-like"/>
</dbReference>
<keyword evidence="13" id="KW-1185">Reference proteome</keyword>
<dbReference type="PANTHER" id="PTHR21428:SF11">
    <property type="entry name" value="MEDIATOR OF RNA POLYMERASE II TRANSCRIPTION SUBUNIT 7"/>
    <property type="match status" value="1"/>
</dbReference>
<proteinExistence type="inferred from homology"/>
<evidence type="ECO:0000256" key="7">
    <source>
        <dbReference type="ARBA" id="ARBA00023163"/>
    </source>
</evidence>
<dbReference type="GO" id="GO:0006357">
    <property type="term" value="P:regulation of transcription by RNA polymerase II"/>
    <property type="evidence" value="ECO:0007669"/>
    <property type="project" value="InterPro"/>
</dbReference>
<feature type="region of interest" description="Disordered" evidence="11">
    <location>
        <begin position="102"/>
        <end position="121"/>
    </location>
</feature>
<evidence type="ECO:0000256" key="5">
    <source>
        <dbReference type="ARBA" id="ARBA00023015"/>
    </source>
</evidence>
<dbReference type="EMBL" id="MCBQ01022285">
    <property type="protein sequence ID" value="RKF51395.1"/>
    <property type="molecule type" value="Genomic_DNA"/>
</dbReference>
<keyword evidence="8 10" id="KW-0539">Nucleus</keyword>
<name>A0A420H1N7_9PEZI</name>
<evidence type="ECO:0000256" key="11">
    <source>
        <dbReference type="SAM" id="MobiDB-lite"/>
    </source>
</evidence>
<keyword evidence="7 10" id="KW-0804">Transcription</keyword>
<feature type="compositionally biased region" description="Low complexity" evidence="11">
    <location>
        <begin position="110"/>
        <end position="119"/>
    </location>
</feature>
<dbReference type="GO" id="GO:0070847">
    <property type="term" value="C:core mediator complex"/>
    <property type="evidence" value="ECO:0007669"/>
    <property type="project" value="TreeGrafter"/>
</dbReference>
<keyword evidence="5 10" id="KW-0805">Transcription regulation</keyword>
<dbReference type="Gene3D" id="6.10.140.1520">
    <property type="match status" value="1"/>
</dbReference>
<dbReference type="Gene3D" id="6.10.140.200">
    <property type="match status" value="1"/>
</dbReference>
<evidence type="ECO:0000256" key="2">
    <source>
        <dbReference type="ARBA" id="ARBA00009994"/>
    </source>
</evidence>
<dbReference type="GO" id="GO:0016592">
    <property type="term" value="C:mediator complex"/>
    <property type="evidence" value="ECO:0007669"/>
    <property type="project" value="InterPro"/>
</dbReference>
<evidence type="ECO:0000256" key="1">
    <source>
        <dbReference type="ARBA" id="ARBA00004123"/>
    </source>
</evidence>
<gene>
    <name evidence="12" type="ORF">GcM3_222030</name>
</gene>
<comment type="function">
    <text evidence="9">Component of the Mediator complex, a coactivator involved in the regulated transcription of nearly all RNA polymerase II-dependent genes. Mediator functions as a bridge to convey information from gene-specific regulatory proteins to the basal RNA polymerase II transcription machinery. Mediator is recruited to promoters by direct interactions with regulatory proteins and serves as a scaffold for the assembly of a functional preinitiation complex with RNA polymerase II and the general transcription factors.</text>
</comment>
<dbReference type="InterPro" id="IPR044888">
    <property type="entry name" value="Mediatior_Med7_sf"/>
</dbReference>
<evidence type="ECO:0000256" key="3">
    <source>
        <dbReference type="ARBA" id="ARBA00011837"/>
    </source>
</evidence>
<dbReference type="InterPro" id="IPR009244">
    <property type="entry name" value="Mediatior_Med7"/>
</dbReference>
<dbReference type="AlphaFoldDB" id="A0A420H1N7"/>
<comment type="subcellular location">
    <subcellularLocation>
        <location evidence="1 10">Nucleus</location>
    </subcellularLocation>
</comment>
<evidence type="ECO:0000256" key="6">
    <source>
        <dbReference type="ARBA" id="ARBA00023159"/>
    </source>
</evidence>
<evidence type="ECO:0000256" key="8">
    <source>
        <dbReference type="ARBA" id="ARBA00023242"/>
    </source>
</evidence>
<organism evidence="12 13">
    <name type="scientific">Golovinomyces cichoracearum</name>
    <dbReference type="NCBI Taxonomy" id="62708"/>
    <lineage>
        <taxon>Eukaryota</taxon>
        <taxon>Fungi</taxon>
        <taxon>Dikarya</taxon>
        <taxon>Ascomycota</taxon>
        <taxon>Pezizomycotina</taxon>
        <taxon>Leotiomycetes</taxon>
        <taxon>Erysiphales</taxon>
        <taxon>Erysiphaceae</taxon>
        <taxon>Golovinomyces</taxon>
    </lineage>
</organism>
<sequence length="249" mass="28497">MEEPQQSHIIAAAFPDPPPFYQYFNPTNLQKLNSLRASRTESKDASNASNPLPVRLPDLPLGLRYLQPPEPPSPAEGNYRCFGDVYYVKEELPSLQDMNVEQVYTPPSTPSGSQTPSQTVAPHNDRALVLKRLAKSLLLNFLELVGVMATNSSHWSEKVQDIRTLSINFHHLLNEYRPHQARETLILMMREQLETRKTEIRGIKECQKRVELILEDLGMIEATEEPSTSIENETDTVKDIWKELEKEFE</sequence>